<keyword evidence="8" id="KW-1185">Reference proteome</keyword>
<evidence type="ECO:0000313" key="7">
    <source>
        <dbReference type="EMBL" id="KAG6474550.1"/>
    </source>
</evidence>
<evidence type="ECO:0000256" key="2">
    <source>
        <dbReference type="ARBA" id="ARBA00008856"/>
    </source>
</evidence>
<dbReference type="GO" id="GO:0005737">
    <property type="term" value="C:cytoplasm"/>
    <property type="evidence" value="ECO:0007669"/>
    <property type="project" value="UniProtKB-SubCell"/>
</dbReference>
<dbReference type="AlphaFoldDB" id="A0A8J5C750"/>
<feature type="domain" description="Rab3GAP catalytic subunit conserved" evidence="6">
    <location>
        <begin position="581"/>
        <end position="717"/>
    </location>
</feature>
<organism evidence="7 8">
    <name type="scientific">Zingiber officinale</name>
    <name type="common">Ginger</name>
    <name type="synonym">Amomum zingiber</name>
    <dbReference type="NCBI Taxonomy" id="94328"/>
    <lineage>
        <taxon>Eukaryota</taxon>
        <taxon>Viridiplantae</taxon>
        <taxon>Streptophyta</taxon>
        <taxon>Embryophyta</taxon>
        <taxon>Tracheophyta</taxon>
        <taxon>Spermatophyta</taxon>
        <taxon>Magnoliopsida</taxon>
        <taxon>Liliopsida</taxon>
        <taxon>Zingiberales</taxon>
        <taxon>Zingiberaceae</taxon>
        <taxon>Zingiber</taxon>
    </lineage>
</organism>
<dbReference type="Proteomes" id="UP000734854">
    <property type="component" value="Unassembled WGS sequence"/>
</dbReference>
<comment type="subcellular location">
    <subcellularLocation>
        <location evidence="1">Cytoplasm</location>
    </subcellularLocation>
</comment>
<dbReference type="Pfam" id="PF13890">
    <property type="entry name" value="Rab3-GTPase_cat"/>
    <property type="match status" value="1"/>
</dbReference>
<evidence type="ECO:0000259" key="6">
    <source>
        <dbReference type="Pfam" id="PF13890"/>
    </source>
</evidence>
<dbReference type="PANTHER" id="PTHR21422">
    <property type="entry name" value="RAB3 GTPASE-ACTIVATING PROTEIN CATALYTIC SUBUNIT"/>
    <property type="match status" value="1"/>
</dbReference>
<evidence type="ECO:0000256" key="5">
    <source>
        <dbReference type="ARBA" id="ARBA00022490"/>
    </source>
</evidence>
<keyword evidence="5" id="KW-0963">Cytoplasm</keyword>
<evidence type="ECO:0000256" key="3">
    <source>
        <dbReference type="ARBA" id="ARBA00015817"/>
    </source>
</evidence>
<proteinExistence type="inferred from homology"/>
<comment type="caution">
    <text evidence="7">The sequence shown here is derived from an EMBL/GenBank/DDBJ whole genome shotgun (WGS) entry which is preliminary data.</text>
</comment>
<dbReference type="PANTHER" id="PTHR21422:SF9">
    <property type="entry name" value="RAB3 GTPASE-ACTIVATING PROTEIN CATALYTIC SUBUNIT"/>
    <property type="match status" value="1"/>
</dbReference>
<accession>A0A8J5C750</accession>
<evidence type="ECO:0000313" key="8">
    <source>
        <dbReference type="Proteomes" id="UP000734854"/>
    </source>
</evidence>
<reference evidence="7 8" key="1">
    <citation type="submission" date="2020-08" db="EMBL/GenBank/DDBJ databases">
        <title>Plant Genome Project.</title>
        <authorList>
            <person name="Zhang R.-G."/>
        </authorList>
    </citation>
    <scope>NUCLEOTIDE SEQUENCE [LARGE SCALE GENOMIC DNA]</scope>
    <source>
        <tissue evidence="7">Rhizome</tissue>
    </source>
</reference>
<name>A0A8J5C750_ZINOF</name>
<sequence length="939" mass="106276">MPPRVVDGLFSRFSSPQCDKAEELEGFDDFTLASSWERFISEIEAICRAWMLDGHKNLVDKGAEQLGSWGNLFKVKSEIKYSTKFYRIEHYFGVSNNGKAADWDDNLHDLQLSFGVSDFLVVAPVSASGVVLDVPESTKLLSSVAVALTNCGSNWPAFVPVHDPSRKAYVGIQNLGLIFTRRFDSDRIGSQVPIRLMHLEGLYELFVSKFALYPVDFSARFFNVQFAMKLTYRTPPFESDDEFDSIDPEDKESAGDTDILKHIKTQWDDDCPWTEWYSAEDPVTAFELVAIWSSRTFETSPEMAELENASSFDAEKWLLYPVISPNMIHDSPGKFVGFASQLHLLVSALEKSYEAQFLEDFVSVENPASGSSKSSTIPPPTVVDRVLKEIFHDDGSLPSECENKHCRAIKGAPLESLFTQFCLHSLWFGGCNIRAVASLWIEFVREVCWCWDEAQPLPNMPKGSTIDLSTCLIHQKLQMLAICIEKKNPSHDFESTENVNHTNDEKVNVASYPSESVKEENDSADLPRLVSFSAFTYVLLPDAPSTASLIADFQTSVYSADEICNFHINFVICDLILPICASMHAPYTQDAPIMTEDMHEERLHAVEALGDAFRFSAQLERDILSSDMSAFKAANPDAVFEDFIRWHSPGDWEVNEMEARTGELNHWPPQGKLSQRMSEHGNLWRQIWNASLPLPVSEQKPLLDPIREGEKILHYLETLKPHQLLEQMVCTAFRASTDILNQTLYGDFKHMKTEVDQIYLTIASILKYFQANHLLEKDELIGNLRQLCLVFEHMEKLLILAASVHCKLLDAPQLSEAVFNDYFAFYQPKMGKSLESICYDQEFKTKQLIMMDERDAVASLFPPATATQSWRKVLSMGNLLNGHEPILREIIFSINDHIQDSQYASGVPTSNMEEIQTHRMYIGGTSNDLRVALSVTSWD</sequence>
<gene>
    <name evidence="7" type="ORF">ZIOFF_068488</name>
</gene>
<evidence type="ECO:0000256" key="4">
    <source>
        <dbReference type="ARBA" id="ARBA00022468"/>
    </source>
</evidence>
<dbReference type="InterPro" id="IPR026147">
    <property type="entry name" value="Rab3GAP1_conserved"/>
</dbReference>
<dbReference type="InterPro" id="IPR045700">
    <property type="entry name" value="Rab3GAP1"/>
</dbReference>
<comment type="similarity">
    <text evidence="2">Belongs to the Rab3-GAP catalytic subunit family.</text>
</comment>
<dbReference type="GO" id="GO:0005096">
    <property type="term" value="F:GTPase activator activity"/>
    <property type="evidence" value="ECO:0007669"/>
    <property type="project" value="UniProtKB-KW"/>
</dbReference>
<dbReference type="EMBL" id="JACMSC010000019">
    <property type="protein sequence ID" value="KAG6474550.1"/>
    <property type="molecule type" value="Genomic_DNA"/>
</dbReference>
<keyword evidence="4" id="KW-0343">GTPase activation</keyword>
<evidence type="ECO:0000256" key="1">
    <source>
        <dbReference type="ARBA" id="ARBA00004496"/>
    </source>
</evidence>
<protein>
    <recommendedName>
        <fullName evidence="3">Rab3 GTPase-activating protein catalytic subunit</fullName>
    </recommendedName>
</protein>